<dbReference type="Pfam" id="PF03807">
    <property type="entry name" value="F420_oxidored"/>
    <property type="match status" value="1"/>
</dbReference>
<dbReference type="PIRSF" id="PIRSF000193">
    <property type="entry name" value="Pyrrol-5-carb_rd"/>
    <property type="match status" value="1"/>
</dbReference>
<evidence type="ECO:0000313" key="15">
    <source>
        <dbReference type="EMBL" id="BCB06493.1"/>
    </source>
</evidence>
<dbReference type="InterPro" id="IPR000304">
    <property type="entry name" value="Pyrroline-COOH_reductase"/>
</dbReference>
<sequence>MLPNAAFLPNKDTHMASKITFIGAGNMASAIIGGLIDSGVSPSDITATAPNESELTPLAARLGINTNTDNNAAVEDADVVVLAVKPQIMRSVCEAMRDNVQQQLPLIISIAAGLDAATIDQWLGGNNALVRCMPNTPALVGIGASGLYANSAVSEEQRTLATQLMEAVGIVEWVAEESLLDAVTAVSGSAPAYFFLMFEAMEEAAVKLGLPAATARRLAIQTALGAATMAQRSDKDPATLKQNVMSPGGTTERAIQHMEDAQLRATIADAMQACAQRAEAMSKELSAN</sequence>
<dbReference type="HAMAP" id="MF_01925">
    <property type="entry name" value="P5C_reductase"/>
    <property type="match status" value="1"/>
</dbReference>
<evidence type="ECO:0000259" key="14">
    <source>
        <dbReference type="Pfam" id="PF14748"/>
    </source>
</evidence>
<dbReference type="InterPro" id="IPR028939">
    <property type="entry name" value="P5C_Rdtase_cat_N"/>
</dbReference>
<dbReference type="PANTHER" id="PTHR11645:SF0">
    <property type="entry name" value="PYRROLINE-5-CARBOXYLATE REDUCTASE 3"/>
    <property type="match status" value="1"/>
</dbReference>
<dbReference type="GO" id="GO:0055129">
    <property type="term" value="P:L-proline biosynthetic process"/>
    <property type="evidence" value="ECO:0007669"/>
    <property type="project" value="UniProtKB-UniRule"/>
</dbReference>
<keyword evidence="4 10" id="KW-0028">Amino-acid biosynthesis</keyword>
<dbReference type="AlphaFoldDB" id="A0A6F8U0M4"/>
<dbReference type="GO" id="GO:0005737">
    <property type="term" value="C:cytoplasm"/>
    <property type="evidence" value="ECO:0007669"/>
    <property type="project" value="UniProtKB-SubCell"/>
</dbReference>
<evidence type="ECO:0000256" key="11">
    <source>
        <dbReference type="NCBIfam" id="TIGR00112"/>
    </source>
</evidence>
<keyword evidence="5 10" id="KW-0641">Proline biosynthesis</keyword>
<evidence type="ECO:0000259" key="13">
    <source>
        <dbReference type="Pfam" id="PF03807"/>
    </source>
</evidence>
<dbReference type="Proteomes" id="UP000502259">
    <property type="component" value="Chromosome"/>
</dbReference>
<evidence type="ECO:0000256" key="10">
    <source>
        <dbReference type="HAMAP-Rule" id="MF_01925"/>
    </source>
</evidence>
<dbReference type="Pfam" id="PF14748">
    <property type="entry name" value="P5CR_dimer"/>
    <property type="match status" value="1"/>
</dbReference>
<evidence type="ECO:0000256" key="9">
    <source>
        <dbReference type="ARBA" id="ARBA00052690"/>
    </source>
</evidence>
<keyword evidence="6 10" id="KW-0521">NADP</keyword>
<evidence type="ECO:0000256" key="1">
    <source>
        <dbReference type="ARBA" id="ARBA00005205"/>
    </source>
</evidence>
<gene>
    <name evidence="10 15" type="primary">proC</name>
    <name evidence="15" type="ORF">HHSLTHF2_03830</name>
</gene>
<feature type="binding site" evidence="12">
    <location>
        <begin position="83"/>
        <end position="86"/>
    </location>
    <ligand>
        <name>NADP(+)</name>
        <dbReference type="ChEBI" id="CHEBI:58349"/>
    </ligand>
</feature>
<protein>
    <recommendedName>
        <fullName evidence="10 11">Pyrroline-5-carboxylate reductase</fullName>
        <shortName evidence="10">P5C reductase</shortName>
        <shortName evidence="10">P5CR</shortName>
        <ecNumber evidence="10 11">1.5.1.2</ecNumber>
    </recommendedName>
    <alternativeName>
        <fullName evidence="10">PCA reductase</fullName>
    </alternativeName>
</protein>
<dbReference type="NCBIfam" id="TIGR00112">
    <property type="entry name" value="proC"/>
    <property type="match status" value="1"/>
</dbReference>
<proteinExistence type="inferred from homology"/>
<comment type="catalytic activity">
    <reaction evidence="9 10">
        <text>L-proline + NADP(+) = (S)-1-pyrroline-5-carboxylate + NADPH + 2 H(+)</text>
        <dbReference type="Rhea" id="RHEA:14109"/>
        <dbReference type="ChEBI" id="CHEBI:15378"/>
        <dbReference type="ChEBI" id="CHEBI:17388"/>
        <dbReference type="ChEBI" id="CHEBI:57783"/>
        <dbReference type="ChEBI" id="CHEBI:58349"/>
        <dbReference type="ChEBI" id="CHEBI:60039"/>
        <dbReference type="EC" id="1.5.1.2"/>
    </reaction>
</comment>
<keyword evidence="7 10" id="KW-0560">Oxidoreductase</keyword>
<dbReference type="InterPro" id="IPR008927">
    <property type="entry name" value="6-PGluconate_DH-like_C_sf"/>
</dbReference>
<comment type="similarity">
    <text evidence="2 10">Belongs to the pyrroline-5-carboxylate reductase family.</text>
</comment>
<accession>A0A6F8U0M4</accession>
<dbReference type="SUPFAM" id="SSF48179">
    <property type="entry name" value="6-phosphogluconate dehydrogenase C-terminal domain-like"/>
    <property type="match status" value="1"/>
</dbReference>
<feature type="domain" description="Pyrroline-5-carboxylate reductase dimerisation" evidence="14">
    <location>
        <begin position="177"/>
        <end position="281"/>
    </location>
</feature>
<comment type="pathway">
    <text evidence="1 10">Amino-acid biosynthesis; L-proline biosynthesis; L-proline from L-glutamate 5-semialdehyde: step 1/1.</text>
</comment>
<dbReference type="Gene3D" id="3.40.50.720">
    <property type="entry name" value="NAD(P)-binding Rossmann-like Domain"/>
    <property type="match status" value="1"/>
</dbReference>
<dbReference type="InterPro" id="IPR029036">
    <property type="entry name" value="P5CR_dimer"/>
</dbReference>
<keyword evidence="3 10" id="KW-0963">Cytoplasm</keyword>
<dbReference type="SUPFAM" id="SSF51735">
    <property type="entry name" value="NAD(P)-binding Rossmann-fold domains"/>
    <property type="match status" value="1"/>
</dbReference>
<dbReference type="GO" id="GO:0004735">
    <property type="term" value="F:pyrroline-5-carboxylate reductase activity"/>
    <property type="evidence" value="ECO:0007669"/>
    <property type="project" value="UniProtKB-UniRule"/>
</dbReference>
<dbReference type="EMBL" id="AP022843">
    <property type="protein sequence ID" value="BCB06493.1"/>
    <property type="molecule type" value="Genomic_DNA"/>
</dbReference>
<feature type="binding site" evidence="12">
    <location>
        <begin position="22"/>
        <end position="27"/>
    </location>
    <ligand>
        <name>NADP(+)</name>
        <dbReference type="ChEBI" id="CHEBI:58349"/>
    </ligand>
</feature>
<dbReference type="FunFam" id="3.40.50.720:FF:000105">
    <property type="entry name" value="Pyrroline-5-carboxylate reductase"/>
    <property type="match status" value="1"/>
</dbReference>
<dbReference type="Gene3D" id="1.10.3730.10">
    <property type="entry name" value="ProC C-terminal domain-like"/>
    <property type="match status" value="1"/>
</dbReference>
<dbReference type="UniPathway" id="UPA00098">
    <property type="reaction ID" value="UER00361"/>
</dbReference>
<feature type="binding site" evidence="12">
    <location>
        <position position="70"/>
    </location>
    <ligand>
        <name>NADPH</name>
        <dbReference type="ChEBI" id="CHEBI:57783"/>
    </ligand>
</feature>
<evidence type="ECO:0000256" key="3">
    <source>
        <dbReference type="ARBA" id="ARBA00022490"/>
    </source>
</evidence>
<name>A0A6F8U0M4_9GAMM</name>
<keyword evidence="16" id="KW-1185">Reference proteome</keyword>
<evidence type="ECO:0000256" key="4">
    <source>
        <dbReference type="ARBA" id="ARBA00022605"/>
    </source>
</evidence>
<comment type="catalytic activity">
    <reaction evidence="8 10">
        <text>L-proline + NAD(+) = (S)-1-pyrroline-5-carboxylate + NADH + 2 H(+)</text>
        <dbReference type="Rhea" id="RHEA:14105"/>
        <dbReference type="ChEBI" id="CHEBI:15378"/>
        <dbReference type="ChEBI" id="CHEBI:17388"/>
        <dbReference type="ChEBI" id="CHEBI:57540"/>
        <dbReference type="ChEBI" id="CHEBI:57945"/>
        <dbReference type="ChEBI" id="CHEBI:60039"/>
        <dbReference type="EC" id="1.5.1.2"/>
    </reaction>
</comment>
<reference evidence="15 16" key="1">
    <citation type="submission" date="2020-03" db="EMBL/GenBank/DDBJ databases">
        <title>Complete Genome Sequence of Halomonas hydrothermalis Strain Slthf2, Halophilic Bacterium Isolated from Deep-Sea Hydrothermal-Vent Environments.</title>
        <authorList>
            <person name="Takeyama N."/>
            <person name="Huang M."/>
            <person name="Sato K."/>
            <person name="Galipon J."/>
            <person name="Arakawa K."/>
        </authorList>
    </citation>
    <scope>NUCLEOTIDE SEQUENCE [LARGE SCALE GENOMIC DNA]</scope>
    <source>
        <strain evidence="15 16">Slthf2</strain>
    </source>
</reference>
<dbReference type="InterPro" id="IPR036291">
    <property type="entry name" value="NAD(P)-bd_dom_sf"/>
</dbReference>
<comment type="subcellular location">
    <subcellularLocation>
        <location evidence="10">Cytoplasm</location>
    </subcellularLocation>
</comment>
<comment type="function">
    <text evidence="10">Catalyzes the reduction of 1-pyrroline-5-carboxylate (PCA) to L-proline.</text>
</comment>
<evidence type="ECO:0000313" key="16">
    <source>
        <dbReference type="Proteomes" id="UP000502259"/>
    </source>
</evidence>
<evidence type="ECO:0000256" key="8">
    <source>
        <dbReference type="ARBA" id="ARBA00050547"/>
    </source>
</evidence>
<evidence type="ECO:0000256" key="12">
    <source>
        <dbReference type="PIRSR" id="PIRSR000193-1"/>
    </source>
</evidence>
<organism evidence="15 16">
    <name type="scientific">Halomonas hydrothermalis</name>
    <dbReference type="NCBI Taxonomy" id="115561"/>
    <lineage>
        <taxon>Bacteria</taxon>
        <taxon>Pseudomonadati</taxon>
        <taxon>Pseudomonadota</taxon>
        <taxon>Gammaproteobacteria</taxon>
        <taxon>Oceanospirillales</taxon>
        <taxon>Halomonadaceae</taxon>
        <taxon>Halomonas</taxon>
    </lineage>
</organism>
<evidence type="ECO:0000256" key="7">
    <source>
        <dbReference type="ARBA" id="ARBA00023002"/>
    </source>
</evidence>
<feature type="domain" description="Pyrroline-5-carboxylate reductase catalytic N-terminal" evidence="13">
    <location>
        <begin position="18"/>
        <end position="113"/>
    </location>
</feature>
<dbReference type="EC" id="1.5.1.2" evidence="10 11"/>
<evidence type="ECO:0000256" key="6">
    <source>
        <dbReference type="ARBA" id="ARBA00022857"/>
    </source>
</evidence>
<dbReference type="PANTHER" id="PTHR11645">
    <property type="entry name" value="PYRROLINE-5-CARBOXYLATE REDUCTASE"/>
    <property type="match status" value="1"/>
</dbReference>
<evidence type="ECO:0000256" key="5">
    <source>
        <dbReference type="ARBA" id="ARBA00022650"/>
    </source>
</evidence>
<evidence type="ECO:0000256" key="2">
    <source>
        <dbReference type="ARBA" id="ARBA00005525"/>
    </source>
</evidence>
<dbReference type="FunFam" id="1.10.3730.10:FF:000001">
    <property type="entry name" value="Pyrroline-5-carboxylate reductase"/>
    <property type="match status" value="1"/>
</dbReference>